<organism evidence="2 3">
    <name type="scientific">Streptomyces clavifer</name>
    <dbReference type="NCBI Taxonomy" id="68188"/>
    <lineage>
        <taxon>Bacteria</taxon>
        <taxon>Bacillati</taxon>
        <taxon>Actinomycetota</taxon>
        <taxon>Actinomycetes</taxon>
        <taxon>Kitasatosporales</taxon>
        <taxon>Streptomycetaceae</taxon>
        <taxon>Streptomyces</taxon>
    </lineage>
</organism>
<reference evidence="2 3" key="1">
    <citation type="submission" date="2021-03" db="EMBL/GenBank/DDBJ databases">
        <title>Sequencing the genomes of 1000 actinobacteria strains.</title>
        <authorList>
            <person name="Klenk H.-P."/>
        </authorList>
    </citation>
    <scope>NUCLEOTIDE SEQUENCE [LARGE SCALE GENOMIC DNA]</scope>
    <source>
        <strain evidence="2 3">DSM 40843</strain>
    </source>
</reference>
<feature type="transmembrane region" description="Helical" evidence="1">
    <location>
        <begin position="12"/>
        <end position="36"/>
    </location>
</feature>
<dbReference type="InterPro" id="IPR046129">
    <property type="entry name" value="DUF6126"/>
</dbReference>
<sequence length="42" mass="4893">MAESERWKERNVALRVFVYVFATHIFAGFVMVLFYVGGHADK</sequence>
<name>A0ABS4V945_9ACTN</name>
<keyword evidence="3" id="KW-1185">Reference proteome</keyword>
<dbReference type="EMBL" id="JAGINS010000001">
    <property type="protein sequence ID" value="MBP2360421.1"/>
    <property type="molecule type" value="Genomic_DNA"/>
</dbReference>
<keyword evidence="1" id="KW-1133">Transmembrane helix</keyword>
<dbReference type="Pfam" id="PF19621">
    <property type="entry name" value="DUF6126"/>
    <property type="match status" value="1"/>
</dbReference>
<dbReference type="RefSeq" id="WP_245376760.1">
    <property type="nucleotide sequence ID" value="NZ_BMWJ01000004.1"/>
</dbReference>
<keyword evidence="1" id="KW-0812">Transmembrane</keyword>
<comment type="caution">
    <text evidence="2">The sequence shown here is derived from an EMBL/GenBank/DDBJ whole genome shotgun (WGS) entry which is preliminary data.</text>
</comment>
<dbReference type="Proteomes" id="UP001519311">
    <property type="component" value="Unassembled WGS sequence"/>
</dbReference>
<evidence type="ECO:0000313" key="2">
    <source>
        <dbReference type="EMBL" id="MBP2360421.1"/>
    </source>
</evidence>
<accession>A0ABS4V945</accession>
<evidence type="ECO:0000256" key="1">
    <source>
        <dbReference type="SAM" id="Phobius"/>
    </source>
</evidence>
<gene>
    <name evidence="2" type="ORF">JOF59_002821</name>
</gene>
<proteinExistence type="predicted"/>
<evidence type="ECO:0000313" key="3">
    <source>
        <dbReference type="Proteomes" id="UP001519311"/>
    </source>
</evidence>
<protein>
    <recommendedName>
        <fullName evidence="4">Small hydrophobic protein</fullName>
    </recommendedName>
</protein>
<evidence type="ECO:0008006" key="4">
    <source>
        <dbReference type="Google" id="ProtNLM"/>
    </source>
</evidence>
<keyword evidence="1" id="KW-0472">Membrane</keyword>